<dbReference type="InterPro" id="IPR036365">
    <property type="entry name" value="PGBD-like_sf"/>
</dbReference>
<dbReference type="SUPFAM" id="SSF47090">
    <property type="entry name" value="PGBD-like"/>
    <property type="match status" value="1"/>
</dbReference>
<gene>
    <name evidence="3" type="ORF">NYQ28_11410</name>
</gene>
<evidence type="ECO:0000259" key="2">
    <source>
        <dbReference type="Pfam" id="PF01471"/>
    </source>
</evidence>
<name>A0ABT2HIU6_9MICO</name>
<organism evidence="3 4">
    <name type="scientific">Curtobacterium citreum</name>
    <dbReference type="NCBI Taxonomy" id="2036"/>
    <lineage>
        <taxon>Bacteria</taxon>
        <taxon>Bacillati</taxon>
        <taxon>Actinomycetota</taxon>
        <taxon>Actinomycetes</taxon>
        <taxon>Micrococcales</taxon>
        <taxon>Microbacteriaceae</taxon>
        <taxon>Curtobacterium</taxon>
    </lineage>
</organism>
<dbReference type="EMBL" id="JANVAD010000005">
    <property type="protein sequence ID" value="MCS6523174.1"/>
    <property type="molecule type" value="Genomic_DNA"/>
</dbReference>
<evidence type="ECO:0000313" key="3">
    <source>
        <dbReference type="EMBL" id="MCS6523174.1"/>
    </source>
</evidence>
<feature type="domain" description="Peptidoglycan binding-like" evidence="2">
    <location>
        <begin position="125"/>
        <end position="173"/>
    </location>
</feature>
<dbReference type="RefSeq" id="WP_141860182.1">
    <property type="nucleotide sequence ID" value="NZ_BMNV01000007.1"/>
</dbReference>
<dbReference type="Pfam" id="PF01471">
    <property type="entry name" value="PG_binding_1"/>
    <property type="match status" value="1"/>
</dbReference>
<proteinExistence type="predicted"/>
<accession>A0ABT2HIU6</accession>
<keyword evidence="4" id="KW-1185">Reference proteome</keyword>
<dbReference type="Gene3D" id="2.40.420.20">
    <property type="match status" value="1"/>
</dbReference>
<dbReference type="PANTHER" id="PTHR30469:SF15">
    <property type="entry name" value="HLYD FAMILY OF SECRETION PROTEINS"/>
    <property type="match status" value="1"/>
</dbReference>
<feature type="chain" id="PRO_5046155926" evidence="1">
    <location>
        <begin position="26"/>
        <end position="346"/>
    </location>
</feature>
<dbReference type="InterPro" id="IPR036366">
    <property type="entry name" value="PGBDSf"/>
</dbReference>
<evidence type="ECO:0000313" key="4">
    <source>
        <dbReference type="Proteomes" id="UP001652264"/>
    </source>
</evidence>
<dbReference type="Gene3D" id="1.10.101.10">
    <property type="entry name" value="PGBD-like superfamily/PGBD"/>
    <property type="match status" value="1"/>
</dbReference>
<protein>
    <submittedName>
        <fullName evidence="3">Peptidoglycan-binding protein</fullName>
    </submittedName>
</protein>
<evidence type="ECO:0000256" key="1">
    <source>
        <dbReference type="SAM" id="SignalP"/>
    </source>
</evidence>
<dbReference type="Proteomes" id="UP001652264">
    <property type="component" value="Unassembled WGS sequence"/>
</dbReference>
<dbReference type="InterPro" id="IPR002477">
    <property type="entry name" value="Peptidoglycan-bd-like"/>
</dbReference>
<comment type="caution">
    <text evidence="3">The sequence shown here is derived from an EMBL/GenBank/DDBJ whole genome shotgun (WGS) entry which is preliminary data.</text>
</comment>
<sequence>MAASRARHVVVSTCFVAAVLGAGVAAWSVVTPADSAPASARQTPAPATTTITKGDLTDTKVFSGSLGFDRPVPLPGSATGTVTWLPEPGKVIARDQPLYAVDEHPVRAMYGSVPLWRDLTRGAEGADVHQLNENLAALGYGVSVDDVFGPRTERAVRQWQEHHGLTVDGSLGADDIAFVPGEVRVASRTAQLGAPVNGDVLQLTGTTPVALVTVQPADEQRLAVGTTVSMRIGGVGDPVEGAVVDTRQDEDQGDGTVEVTIAFDPGDRDVPQGGSVQVTASGQSAHDVLSVPVAALVAGDGKAFALDVVRSSGATERVPVTVSFVAEGRAAIDGAVRQGDRVVMPS</sequence>
<feature type="signal peptide" evidence="1">
    <location>
        <begin position="1"/>
        <end position="25"/>
    </location>
</feature>
<reference evidence="3 4" key="1">
    <citation type="submission" date="2022-08" db="EMBL/GenBank/DDBJ databases">
        <title>Taxonomy of Curtobacterium flaccumfaciens.</title>
        <authorList>
            <person name="Osdaghi E."/>
            <person name="Taghavi S.M."/>
            <person name="Hamidizade M."/>
            <person name="Abachi H."/>
            <person name="Fazliarab A."/>
            <person name="Baeyen S."/>
            <person name="Portier P."/>
            <person name="Van Vaerenbergh J."/>
            <person name="Jacques M.-A."/>
        </authorList>
    </citation>
    <scope>NUCLEOTIDE SEQUENCE [LARGE SCALE GENOMIC DNA]</scope>
    <source>
        <strain evidence="3 4">LMG8786T</strain>
    </source>
</reference>
<keyword evidence="1" id="KW-0732">Signal</keyword>
<dbReference type="GeneID" id="95322940"/>
<dbReference type="PANTHER" id="PTHR30469">
    <property type="entry name" value="MULTIDRUG RESISTANCE PROTEIN MDTA"/>
    <property type="match status" value="1"/>
</dbReference>